<dbReference type="RefSeq" id="WP_135623893.1">
    <property type="nucleotide sequence ID" value="NZ_RQGD01000034.1"/>
</dbReference>
<gene>
    <name evidence="1" type="ORF">EHQ58_10730</name>
</gene>
<accession>A0A4R9K194</accession>
<keyword evidence="2" id="KW-1185">Reference proteome</keyword>
<dbReference type="Proteomes" id="UP000297693">
    <property type="component" value="Unassembled WGS sequence"/>
</dbReference>
<evidence type="ECO:0000313" key="2">
    <source>
        <dbReference type="Proteomes" id="UP000297693"/>
    </source>
</evidence>
<dbReference type="OrthoDB" id="334123at2"/>
<reference evidence="1" key="1">
    <citation type="journal article" date="2019" name="PLoS Negl. Trop. Dis.">
        <title>Revisiting the worldwide diversity of Leptospira species in the environment.</title>
        <authorList>
            <person name="Vincent A.T."/>
            <person name="Schiettekatte O."/>
            <person name="Bourhy P."/>
            <person name="Veyrier F.J."/>
            <person name="Picardeau M."/>
        </authorList>
    </citation>
    <scope>NUCLEOTIDE SEQUENCE [LARGE SCALE GENOMIC DNA]</scope>
    <source>
        <strain evidence="1">201702476</strain>
    </source>
</reference>
<proteinExistence type="predicted"/>
<protein>
    <submittedName>
        <fullName evidence="1">Uncharacterized protein</fullName>
    </submittedName>
</protein>
<evidence type="ECO:0000313" key="1">
    <source>
        <dbReference type="EMBL" id="TGL57875.1"/>
    </source>
</evidence>
<sequence>MTYRNLILFILLAVSSIFTGLSAQGKVEGSTLRLKGGFFYGTMKTDIEKRNTFADFFGAQVNEDYRNARGLDLINNLGAEYFHSLGGGLLSNVFFGLHLNSFGRDYQWKSYYPVGVGLKEGQGRLGYEDISAGVTLAVAPSFRILPKYVIRKMDQRFDGTYLGLGSPSFFGTQGITTTAISGLLGVGFEYDFNPDVTFFADFLIYGPFLYRSKGSYENELITLSTGGSSYAYANGAYTFSSQKVTLGATYQIIPKLRLFASLDQERIQTKGESVSAFVLGTSGLNELATVGQYLALSNEERIKLSGFKFGVTYDIGM</sequence>
<organism evidence="1 2">
    <name type="scientific">Leptospira ognonensis</name>
    <dbReference type="NCBI Taxonomy" id="2484945"/>
    <lineage>
        <taxon>Bacteria</taxon>
        <taxon>Pseudomonadati</taxon>
        <taxon>Spirochaetota</taxon>
        <taxon>Spirochaetia</taxon>
        <taxon>Leptospirales</taxon>
        <taxon>Leptospiraceae</taxon>
        <taxon>Leptospira</taxon>
    </lineage>
</organism>
<dbReference type="EMBL" id="RQGD01000034">
    <property type="protein sequence ID" value="TGL57875.1"/>
    <property type="molecule type" value="Genomic_DNA"/>
</dbReference>
<comment type="caution">
    <text evidence="1">The sequence shown here is derived from an EMBL/GenBank/DDBJ whole genome shotgun (WGS) entry which is preliminary data.</text>
</comment>
<dbReference type="AlphaFoldDB" id="A0A4R9K194"/>
<name>A0A4R9K194_9LEPT</name>